<sequence>MLNEGNVTTSSGRRPRRIALLH</sequence>
<feature type="region of interest" description="Disordered" evidence="1">
    <location>
        <begin position="1"/>
        <end position="22"/>
    </location>
</feature>
<feature type="compositionally biased region" description="Basic residues" evidence="1">
    <location>
        <begin position="13"/>
        <end position="22"/>
    </location>
</feature>
<dbReference type="AlphaFoldDB" id="K1SL10"/>
<evidence type="ECO:0000256" key="1">
    <source>
        <dbReference type="SAM" id="MobiDB-lite"/>
    </source>
</evidence>
<evidence type="ECO:0000313" key="2">
    <source>
        <dbReference type="EMBL" id="EKC61317.1"/>
    </source>
</evidence>
<feature type="non-terminal residue" evidence="2">
    <location>
        <position position="22"/>
    </location>
</feature>
<proteinExistence type="predicted"/>
<dbReference type="EMBL" id="AJWZ01005890">
    <property type="protein sequence ID" value="EKC61317.1"/>
    <property type="molecule type" value="Genomic_DNA"/>
</dbReference>
<organism evidence="2">
    <name type="scientific">human gut metagenome</name>
    <dbReference type="NCBI Taxonomy" id="408170"/>
    <lineage>
        <taxon>unclassified sequences</taxon>
        <taxon>metagenomes</taxon>
        <taxon>organismal metagenomes</taxon>
    </lineage>
</organism>
<gene>
    <name evidence="2" type="ORF">OBE_08540</name>
</gene>
<protein>
    <submittedName>
        <fullName evidence="2">Uncharacterized protein</fullName>
    </submittedName>
</protein>
<feature type="compositionally biased region" description="Polar residues" evidence="1">
    <location>
        <begin position="1"/>
        <end position="12"/>
    </location>
</feature>
<reference evidence="2" key="1">
    <citation type="journal article" date="2013" name="Environ. Microbiol.">
        <title>Microbiota from the distal guts of lean and obese adolescents exhibit partial functional redundancy besides clear differences in community structure.</title>
        <authorList>
            <person name="Ferrer M."/>
            <person name="Ruiz A."/>
            <person name="Lanza F."/>
            <person name="Haange S.B."/>
            <person name="Oberbach A."/>
            <person name="Till H."/>
            <person name="Bargiela R."/>
            <person name="Campoy C."/>
            <person name="Segura M.T."/>
            <person name="Richter M."/>
            <person name="von Bergen M."/>
            <person name="Seifert J."/>
            <person name="Suarez A."/>
        </authorList>
    </citation>
    <scope>NUCLEOTIDE SEQUENCE</scope>
</reference>
<accession>K1SL10</accession>
<comment type="caution">
    <text evidence="2">The sequence shown here is derived from an EMBL/GenBank/DDBJ whole genome shotgun (WGS) entry which is preliminary data.</text>
</comment>
<name>K1SL10_9ZZZZ</name>